<dbReference type="GO" id="GO:0016597">
    <property type="term" value="F:amino acid binding"/>
    <property type="evidence" value="ECO:0007669"/>
    <property type="project" value="TreeGrafter"/>
</dbReference>
<dbReference type="GO" id="GO:0000052">
    <property type="term" value="P:citrulline metabolic process"/>
    <property type="evidence" value="ECO:0007669"/>
    <property type="project" value="TreeGrafter"/>
</dbReference>
<dbReference type="EMBL" id="JACDQQ010000042">
    <property type="protein sequence ID" value="MBA0083435.1"/>
    <property type="molecule type" value="Genomic_DNA"/>
</dbReference>
<gene>
    <name evidence="3" type="ORF">HRJ53_00405</name>
</gene>
<feature type="non-terminal residue" evidence="3">
    <location>
        <position position="208"/>
    </location>
</feature>
<evidence type="ECO:0000256" key="1">
    <source>
        <dbReference type="ARBA" id="ARBA00008532"/>
    </source>
</evidence>
<keyword evidence="4" id="KW-1185">Reference proteome</keyword>
<dbReference type="AlphaFoldDB" id="A0A7V8NLD5"/>
<dbReference type="PANTHER" id="PTHR12737:SF9">
    <property type="entry name" value="DIMETHYLARGININASE"/>
    <property type="match status" value="1"/>
</dbReference>
<dbReference type="Gene3D" id="3.75.10.10">
    <property type="entry name" value="L-arginine/glycine Amidinotransferase, Chain A"/>
    <property type="match status" value="1"/>
</dbReference>
<dbReference type="GO" id="GO:0016403">
    <property type="term" value="F:dimethylargininase activity"/>
    <property type="evidence" value="ECO:0007669"/>
    <property type="project" value="TreeGrafter"/>
</dbReference>
<evidence type="ECO:0000313" key="4">
    <source>
        <dbReference type="Proteomes" id="UP000567293"/>
    </source>
</evidence>
<evidence type="ECO:0000256" key="2">
    <source>
        <dbReference type="ARBA" id="ARBA00022801"/>
    </source>
</evidence>
<dbReference type="GO" id="GO:0006525">
    <property type="term" value="P:arginine metabolic process"/>
    <property type="evidence" value="ECO:0007669"/>
    <property type="project" value="TreeGrafter"/>
</dbReference>
<dbReference type="SUPFAM" id="SSF55909">
    <property type="entry name" value="Pentein"/>
    <property type="match status" value="1"/>
</dbReference>
<dbReference type="GO" id="GO:0045429">
    <property type="term" value="P:positive regulation of nitric oxide biosynthetic process"/>
    <property type="evidence" value="ECO:0007669"/>
    <property type="project" value="TreeGrafter"/>
</dbReference>
<reference evidence="3" key="1">
    <citation type="submission" date="2020-06" db="EMBL/GenBank/DDBJ databases">
        <title>Legume-microbial interactions unlock mineral nutrients during tropical forest succession.</title>
        <authorList>
            <person name="Epihov D.Z."/>
        </authorList>
    </citation>
    <scope>NUCLEOTIDE SEQUENCE [LARGE SCALE GENOMIC DNA]</scope>
    <source>
        <strain evidence="3">Pan2503</strain>
    </source>
</reference>
<dbReference type="Pfam" id="PF19420">
    <property type="entry name" value="DDAH_eukar"/>
    <property type="match status" value="1"/>
</dbReference>
<sequence length="208" mass="22471">MLTAITRRVSPAIARCELSFIDRKAIDLSRARQQHQAYETLLGKLGARVISLPPEPELPDSMFVEDPAIVLDEIAVILPMGTESRRGEAASLGKELSKYRKLAHVSLPGMLEGGDVLRIGRKLFVGLTKRSNAEGIRQFADIVEPHGHEVISVAVSGCLHLKSAVTCIAENALLANRAWFDTAPFTGCDWIDVDPSEPHAANALALGG</sequence>
<comment type="caution">
    <text evidence="3">The sequence shown here is derived from an EMBL/GenBank/DDBJ whole genome shotgun (WGS) entry which is preliminary data.</text>
</comment>
<organism evidence="3 4">
    <name type="scientific">Candidatus Acidiferrum panamense</name>
    <dbReference type="NCBI Taxonomy" id="2741543"/>
    <lineage>
        <taxon>Bacteria</taxon>
        <taxon>Pseudomonadati</taxon>
        <taxon>Acidobacteriota</taxon>
        <taxon>Terriglobia</taxon>
        <taxon>Candidatus Acidiferrales</taxon>
        <taxon>Candidatus Acidiferrum</taxon>
    </lineage>
</organism>
<protein>
    <submittedName>
        <fullName evidence="3">Dimethylargininase</fullName>
    </submittedName>
</protein>
<comment type="similarity">
    <text evidence="1">Belongs to the DDAH family.</text>
</comment>
<proteinExistence type="inferred from homology"/>
<dbReference type="PANTHER" id="PTHR12737">
    <property type="entry name" value="DIMETHYLARGININE DIMETHYLAMINOHYDROLASE"/>
    <property type="match status" value="1"/>
</dbReference>
<dbReference type="InterPro" id="IPR033199">
    <property type="entry name" value="DDAH-like"/>
</dbReference>
<accession>A0A7V8NLD5</accession>
<name>A0A7V8NLD5_9BACT</name>
<evidence type="ECO:0000313" key="3">
    <source>
        <dbReference type="EMBL" id="MBA0083435.1"/>
    </source>
</evidence>
<dbReference type="Proteomes" id="UP000567293">
    <property type="component" value="Unassembled WGS sequence"/>
</dbReference>
<keyword evidence="2" id="KW-0378">Hydrolase</keyword>